<dbReference type="SUPFAM" id="SSF56436">
    <property type="entry name" value="C-type lectin-like"/>
    <property type="match status" value="1"/>
</dbReference>
<evidence type="ECO:0000259" key="3">
    <source>
        <dbReference type="PROSITE" id="PS50041"/>
    </source>
</evidence>
<gene>
    <name evidence="4" type="ORF">FSP39_024687</name>
</gene>
<dbReference type="Gene3D" id="3.10.100.10">
    <property type="entry name" value="Mannose-Binding Protein A, subunit A"/>
    <property type="match status" value="1"/>
</dbReference>
<dbReference type="InterPro" id="IPR001304">
    <property type="entry name" value="C-type_lectin-like"/>
</dbReference>
<evidence type="ECO:0000256" key="2">
    <source>
        <dbReference type="SAM" id="MobiDB-lite"/>
    </source>
</evidence>
<proteinExistence type="predicted"/>
<dbReference type="InterPro" id="IPR016186">
    <property type="entry name" value="C-type_lectin-like/link_sf"/>
</dbReference>
<dbReference type="AlphaFoldDB" id="A0AA89BJQ1"/>
<dbReference type="InterPro" id="IPR016187">
    <property type="entry name" value="CTDL_fold"/>
</dbReference>
<feature type="domain" description="C-type lectin" evidence="3">
    <location>
        <begin position="43"/>
        <end position="137"/>
    </location>
</feature>
<dbReference type="PROSITE" id="PS50041">
    <property type="entry name" value="C_TYPE_LECTIN_2"/>
    <property type="match status" value="1"/>
</dbReference>
<organism evidence="4 5">
    <name type="scientific">Pinctada imbricata</name>
    <name type="common">Atlantic pearl-oyster</name>
    <name type="synonym">Pinctada martensii</name>
    <dbReference type="NCBI Taxonomy" id="66713"/>
    <lineage>
        <taxon>Eukaryota</taxon>
        <taxon>Metazoa</taxon>
        <taxon>Spiralia</taxon>
        <taxon>Lophotrochozoa</taxon>
        <taxon>Mollusca</taxon>
        <taxon>Bivalvia</taxon>
        <taxon>Autobranchia</taxon>
        <taxon>Pteriomorphia</taxon>
        <taxon>Pterioida</taxon>
        <taxon>Pterioidea</taxon>
        <taxon>Pteriidae</taxon>
        <taxon>Pinctada</taxon>
    </lineage>
</organism>
<reference evidence="4" key="1">
    <citation type="submission" date="2019-08" db="EMBL/GenBank/DDBJ databases">
        <title>The improved chromosome-level genome for the pearl oyster Pinctada fucata martensii using PacBio sequencing and Hi-C.</title>
        <authorList>
            <person name="Zheng Z."/>
        </authorList>
    </citation>
    <scope>NUCLEOTIDE SEQUENCE</scope>
    <source>
        <strain evidence="4">ZZ-2019</strain>
        <tissue evidence="4">Adductor muscle</tissue>
    </source>
</reference>
<dbReference type="InterPro" id="IPR050111">
    <property type="entry name" value="C-type_lectin/snaclec_domain"/>
</dbReference>
<keyword evidence="5" id="KW-1185">Reference proteome</keyword>
<feature type="region of interest" description="Disordered" evidence="2">
    <location>
        <begin position="1"/>
        <end position="36"/>
    </location>
</feature>
<dbReference type="CDD" id="cd00037">
    <property type="entry name" value="CLECT"/>
    <property type="match status" value="1"/>
</dbReference>
<dbReference type="EMBL" id="VSWD01000014">
    <property type="protein sequence ID" value="KAK3083522.1"/>
    <property type="molecule type" value="Genomic_DNA"/>
</dbReference>
<comment type="caution">
    <text evidence="4">The sequence shown here is derived from an EMBL/GenBank/DDBJ whole genome shotgun (WGS) entry which is preliminary data.</text>
</comment>
<dbReference type="PANTHER" id="PTHR22803">
    <property type="entry name" value="MANNOSE, PHOSPHOLIPASE, LECTIN RECEPTOR RELATED"/>
    <property type="match status" value="1"/>
</dbReference>
<keyword evidence="1" id="KW-1015">Disulfide bond</keyword>
<evidence type="ECO:0000313" key="4">
    <source>
        <dbReference type="EMBL" id="KAK3083522.1"/>
    </source>
</evidence>
<dbReference type="SMART" id="SM00034">
    <property type="entry name" value="CLECT"/>
    <property type="match status" value="1"/>
</dbReference>
<sequence>MQNTEKTPQKEGQGTPTHTIETQNTTHKPPLQVTPKDGRLMTCEQYDAALVEIHDQQEQNFIASICQLSDGFWIGGTDAATEGEWRWGRSGEKITFEAWLQDEPNSSGNEDCIMIHGNRNYEWIDLNCDALRNFICERKYI</sequence>
<accession>A0AA89BJQ1</accession>
<protein>
    <recommendedName>
        <fullName evidence="3">C-type lectin domain-containing protein</fullName>
    </recommendedName>
</protein>
<dbReference type="InterPro" id="IPR018378">
    <property type="entry name" value="C-type_lectin_CS"/>
</dbReference>
<feature type="compositionally biased region" description="Polar residues" evidence="2">
    <location>
        <begin position="1"/>
        <end position="27"/>
    </location>
</feature>
<evidence type="ECO:0000313" key="5">
    <source>
        <dbReference type="Proteomes" id="UP001186944"/>
    </source>
</evidence>
<evidence type="ECO:0000256" key="1">
    <source>
        <dbReference type="ARBA" id="ARBA00023157"/>
    </source>
</evidence>
<dbReference type="Pfam" id="PF00059">
    <property type="entry name" value="Lectin_C"/>
    <property type="match status" value="1"/>
</dbReference>
<dbReference type="Proteomes" id="UP001186944">
    <property type="component" value="Unassembled WGS sequence"/>
</dbReference>
<dbReference type="PROSITE" id="PS00615">
    <property type="entry name" value="C_TYPE_LECTIN_1"/>
    <property type="match status" value="1"/>
</dbReference>
<name>A0AA89BJQ1_PINIB</name>